<dbReference type="SUPFAM" id="SSF54427">
    <property type="entry name" value="NTF2-like"/>
    <property type="match status" value="1"/>
</dbReference>
<sequence length="163" mass="18707">MMTERSIEQRLDDLERIEAIKALKHRYLRACDAKDADTFRACFIDRGALIDYGPLGKFDDADPIAEVFRNIALQKVDGRNVILDMHHAFHPDITLRSDELAEGKWTLAFRQVNLIDNTETVRSIEYVDEYVVENGEWKMSKCQSITLWSMTRPLADGTVVTEG</sequence>
<gene>
    <name evidence="2" type="ORF">REQ_19101</name>
</gene>
<dbReference type="Gene3D" id="3.10.450.50">
    <property type="match status" value="1"/>
</dbReference>
<dbReference type="KEGG" id="req:REQ_19101"/>
<dbReference type="AlphaFoldDB" id="A0A3S5Y607"/>
<evidence type="ECO:0000313" key="2">
    <source>
        <dbReference type="EMBL" id="CBH47975.1"/>
    </source>
</evidence>
<dbReference type="Pfam" id="PF13577">
    <property type="entry name" value="SnoaL_4"/>
    <property type="match status" value="1"/>
</dbReference>
<evidence type="ECO:0000259" key="1">
    <source>
        <dbReference type="Pfam" id="PF13577"/>
    </source>
</evidence>
<name>A0A3S5Y607_RHOH1</name>
<dbReference type="InterPro" id="IPR037401">
    <property type="entry name" value="SnoaL-like"/>
</dbReference>
<dbReference type="InterPro" id="IPR032710">
    <property type="entry name" value="NTF2-like_dom_sf"/>
</dbReference>
<feature type="domain" description="SnoaL-like" evidence="1">
    <location>
        <begin position="13"/>
        <end position="142"/>
    </location>
</feature>
<proteinExistence type="predicted"/>
<organism evidence="2">
    <name type="scientific">Rhodococcus hoagii (strain 103S)</name>
    <name type="common">Rhodococcus equi</name>
    <dbReference type="NCBI Taxonomy" id="685727"/>
    <lineage>
        <taxon>Bacteria</taxon>
        <taxon>Bacillati</taxon>
        <taxon>Actinomycetota</taxon>
        <taxon>Actinomycetes</taxon>
        <taxon>Mycobacteriales</taxon>
        <taxon>Nocardiaceae</taxon>
        <taxon>Prescottella</taxon>
    </lineage>
</organism>
<accession>A0A3S5Y607</accession>
<dbReference type="EMBL" id="FN563149">
    <property type="protein sequence ID" value="CBH47975.1"/>
    <property type="molecule type" value="Genomic_DNA"/>
</dbReference>
<dbReference type="Proteomes" id="UP001154400">
    <property type="component" value="Chromosome"/>
</dbReference>
<evidence type="ECO:0000313" key="3">
    <source>
        <dbReference type="Proteomes" id="UP000006892"/>
    </source>
</evidence>
<reference evidence="2" key="1">
    <citation type="journal article" date="2010" name="PLoS Genet.">
        <title>The genome of a pathogenic rhodococcus: cooptive virulence underpinned by key gene acquisitions.</title>
        <authorList>
            <person name="Letek M."/>
            <person name="Gonzalez P."/>
            <person name="Macarthur I."/>
            <person name="Rodriguez H."/>
            <person name="Freeman T.C."/>
            <person name="Valero-Rello A."/>
            <person name="Blanco M."/>
            <person name="Buckley T."/>
            <person name="Cherevach I."/>
            <person name="Fahey R."/>
            <person name="Hapeshi A."/>
            <person name="Holdstock J."/>
            <person name="Leadon D."/>
            <person name="Navas J."/>
            <person name="Ocampo A."/>
            <person name="Quail M.A."/>
            <person name="Sanders M."/>
            <person name="Scortti M.M."/>
            <person name="Prescott J.F."/>
            <person name="Fogarty U."/>
            <person name="Meijer W.G."/>
            <person name="Parkhill J."/>
            <person name="Bentley S.D."/>
            <person name="Vazquez-Boland J.A."/>
        </authorList>
    </citation>
    <scope>NUCLEOTIDE SEQUENCE [LARGE SCALE GENOMIC DNA]</scope>
    <source>
        <strain evidence="2 3">103S</strain>
    </source>
</reference>
<protein>
    <recommendedName>
        <fullName evidence="1">SnoaL-like domain-containing protein</fullName>
    </recommendedName>
</protein>